<dbReference type="AlphaFoldDB" id="A0A089M9B3"/>
<dbReference type="Proteomes" id="UP000029500">
    <property type="component" value="Chromosome"/>
</dbReference>
<evidence type="ECO:0000313" key="2">
    <source>
        <dbReference type="Proteomes" id="UP000029500"/>
    </source>
</evidence>
<protein>
    <submittedName>
        <fullName evidence="1">Uncharacterized protein</fullName>
    </submittedName>
</protein>
<name>A0A089M9B3_9BACL</name>
<gene>
    <name evidence="1" type="ORF">PGRAT_11075</name>
</gene>
<sequence length="90" mass="10117">MNISKGIGSPQPVMNNRNIMGGKHIQCKERITKAVAEARGMLREERNRLGKQSFQSGVSAKLCNCWLIHVEAIHRQGIAWVSRARSRGVY</sequence>
<reference evidence="1 2" key="1">
    <citation type="submission" date="2014-08" db="EMBL/GenBank/DDBJ databases">
        <title>Comparative genomics of the Paenibacillus odorifer group.</title>
        <authorList>
            <person name="den Bakker H.C."/>
            <person name="Tsai Y.-C."/>
            <person name="Martin N."/>
            <person name="Korlach J."/>
            <person name="Wiedmann M."/>
        </authorList>
    </citation>
    <scope>NUCLEOTIDE SEQUENCE [LARGE SCALE GENOMIC DNA]</scope>
    <source>
        <strain evidence="1 2">DSM 15220</strain>
    </source>
</reference>
<organism evidence="1 2">
    <name type="scientific">Paenibacillus graminis</name>
    <dbReference type="NCBI Taxonomy" id="189425"/>
    <lineage>
        <taxon>Bacteria</taxon>
        <taxon>Bacillati</taxon>
        <taxon>Bacillota</taxon>
        <taxon>Bacilli</taxon>
        <taxon>Bacillales</taxon>
        <taxon>Paenibacillaceae</taxon>
        <taxon>Paenibacillus</taxon>
    </lineage>
</organism>
<dbReference type="KEGG" id="pgm:PGRAT_11075"/>
<dbReference type="HOGENOM" id="CLU_2438009_0_0_9"/>
<evidence type="ECO:0000313" key="1">
    <source>
        <dbReference type="EMBL" id="AIQ68103.1"/>
    </source>
</evidence>
<keyword evidence="2" id="KW-1185">Reference proteome</keyword>
<proteinExistence type="predicted"/>
<dbReference type="STRING" id="189425.PGRAT_11075"/>
<dbReference type="EMBL" id="CP009287">
    <property type="protein sequence ID" value="AIQ68103.1"/>
    <property type="molecule type" value="Genomic_DNA"/>
</dbReference>
<accession>A0A089M9B3</accession>